<proteinExistence type="inferred from homology"/>
<keyword evidence="6 8" id="KW-0449">Lipoprotein</keyword>
<name>Q3APB4_CHLCH</name>
<evidence type="ECO:0000256" key="7">
    <source>
        <dbReference type="ARBA" id="ARBA00023306"/>
    </source>
</evidence>
<keyword evidence="3 8" id="KW-0472">Membrane</keyword>
<reference evidence="11" key="1">
    <citation type="submission" date="2005-08" db="EMBL/GenBank/DDBJ databases">
        <title>Complete sequence of Chlorobium chlorochromatii CaD3.</title>
        <authorList>
            <person name="Copeland A."/>
            <person name="Lucas S."/>
            <person name="Lapidus A."/>
            <person name="Barry K."/>
            <person name="Detter J.C."/>
            <person name="Glavina T."/>
            <person name="Hammon N."/>
            <person name="Israni S."/>
            <person name="Pitluck S."/>
            <person name="Bryant D."/>
            <person name="Schmutz J."/>
            <person name="Larimer F."/>
            <person name="Land M."/>
            <person name="Kyrpides N."/>
            <person name="Ivanova N."/>
            <person name="Richardson P."/>
        </authorList>
    </citation>
    <scope>NUCLEOTIDE SEQUENCE [LARGE SCALE GENOMIC DNA]</scope>
    <source>
        <strain evidence="11">CaD3</strain>
    </source>
</reference>
<dbReference type="PANTHER" id="PTHR30329:SF21">
    <property type="entry name" value="LIPOPROTEIN YIAD-RELATED"/>
    <property type="match status" value="1"/>
</dbReference>
<gene>
    <name evidence="8" type="primary">pal</name>
    <name evidence="11" type="ordered locus">Cag_1911</name>
</gene>
<dbReference type="InterPro" id="IPR036737">
    <property type="entry name" value="OmpA-like_sf"/>
</dbReference>
<keyword evidence="4 8" id="KW-0564">Palmitate</keyword>
<keyword evidence="2 8" id="KW-0732">Signal</keyword>
<dbReference type="Pfam" id="PF00691">
    <property type="entry name" value="OmpA"/>
    <property type="match status" value="1"/>
</dbReference>
<evidence type="ECO:0000256" key="5">
    <source>
        <dbReference type="ARBA" id="ARBA00023237"/>
    </source>
</evidence>
<feature type="chain" id="PRO_5004223833" description="Peptidoglycan-associated lipoprotein" evidence="9">
    <location>
        <begin position="26"/>
        <end position="205"/>
    </location>
</feature>
<evidence type="ECO:0000313" key="11">
    <source>
        <dbReference type="EMBL" id="ABB29161.1"/>
    </source>
</evidence>
<dbReference type="SUPFAM" id="SSF103088">
    <property type="entry name" value="OmpA-like"/>
    <property type="match status" value="1"/>
</dbReference>
<feature type="domain" description="OmpA-like" evidence="10">
    <location>
        <begin position="89"/>
        <end position="205"/>
    </location>
</feature>
<comment type="subcellular location">
    <subcellularLocation>
        <location evidence="8">Cell outer membrane</location>
        <topology evidence="8">Lipid-anchor</topology>
    </subcellularLocation>
</comment>
<evidence type="ECO:0000256" key="9">
    <source>
        <dbReference type="SAM" id="SignalP"/>
    </source>
</evidence>
<keyword evidence="1" id="KW-0132">Cell division</keyword>
<evidence type="ECO:0000256" key="6">
    <source>
        <dbReference type="ARBA" id="ARBA00023288"/>
    </source>
</evidence>
<evidence type="ECO:0000256" key="2">
    <source>
        <dbReference type="ARBA" id="ARBA00022729"/>
    </source>
</evidence>
<dbReference type="AlphaFoldDB" id="Q3APB4"/>
<dbReference type="GO" id="GO:0009279">
    <property type="term" value="C:cell outer membrane"/>
    <property type="evidence" value="ECO:0007669"/>
    <property type="project" value="UniProtKB-SubCell"/>
</dbReference>
<dbReference type="STRING" id="340177.Cag_1911"/>
<dbReference type="KEGG" id="cch:Cag_1911"/>
<dbReference type="EMBL" id="CP000108">
    <property type="protein sequence ID" value="ABB29161.1"/>
    <property type="molecule type" value="Genomic_DNA"/>
</dbReference>
<evidence type="ECO:0000256" key="8">
    <source>
        <dbReference type="HAMAP-Rule" id="MF_02204"/>
    </source>
</evidence>
<dbReference type="InterPro" id="IPR006665">
    <property type="entry name" value="OmpA-like"/>
</dbReference>
<dbReference type="HOGENOM" id="CLU_016890_9_0_10"/>
<feature type="signal peptide" evidence="9">
    <location>
        <begin position="1"/>
        <end position="25"/>
    </location>
</feature>
<dbReference type="Gene3D" id="3.30.1330.60">
    <property type="entry name" value="OmpA-like domain"/>
    <property type="match status" value="1"/>
</dbReference>
<keyword evidence="5 8" id="KW-0998">Cell outer membrane</keyword>
<comment type="similarity">
    <text evidence="8">Belongs to the Pal lipoprotein family.</text>
</comment>
<dbReference type="NCBIfam" id="TIGR02802">
    <property type="entry name" value="Pal_lipo"/>
    <property type="match status" value="1"/>
</dbReference>
<dbReference type="InterPro" id="IPR014169">
    <property type="entry name" value="Pal_lipo_C"/>
</dbReference>
<dbReference type="eggNOG" id="COG2885">
    <property type="taxonomic scope" value="Bacteria"/>
</dbReference>
<evidence type="ECO:0000256" key="1">
    <source>
        <dbReference type="ARBA" id="ARBA00022618"/>
    </source>
</evidence>
<organism evidence="11">
    <name type="scientific">Chlorobium chlorochromatii (strain CaD3)</name>
    <dbReference type="NCBI Taxonomy" id="340177"/>
    <lineage>
        <taxon>Bacteria</taxon>
        <taxon>Pseudomonadati</taxon>
        <taxon>Chlorobiota</taxon>
        <taxon>Chlorobiia</taxon>
        <taxon>Chlorobiales</taxon>
        <taxon>Chlorobiaceae</taxon>
        <taxon>Chlorobium/Pelodictyon group</taxon>
        <taxon>Chlorobium</taxon>
    </lineage>
</organism>
<dbReference type="PROSITE" id="PS51257">
    <property type="entry name" value="PROKAR_LIPOPROTEIN"/>
    <property type="match status" value="1"/>
</dbReference>
<dbReference type="PANTHER" id="PTHR30329">
    <property type="entry name" value="STATOR ELEMENT OF FLAGELLAR MOTOR COMPLEX"/>
    <property type="match status" value="1"/>
</dbReference>
<dbReference type="InterPro" id="IPR050330">
    <property type="entry name" value="Bact_OuterMem_StrucFunc"/>
</dbReference>
<dbReference type="InterPro" id="IPR039001">
    <property type="entry name" value="Pal"/>
</dbReference>
<dbReference type="PRINTS" id="PR01021">
    <property type="entry name" value="OMPADOMAIN"/>
</dbReference>
<accession>Q3APB4</accession>
<sequence>MKTRKYAFAAFALLALAGCSSKSSVAPAPSASSSAPQALATPLAEPVVPPPAIASEPLPMYTPPVTSQPLTPSATTTTLVPATVKGYGYDQWQKGPLGDIFFEYDSATLDESAQMQLQQNAALLQQFIVESIQIEGHCDIRGTSEYNLALGERRATTAKEYLMRLGVPASRLETVSFGEERPFDNGNSEDAWAKNRRVHFVLIKQ</sequence>
<dbReference type="HAMAP" id="MF_02204">
    <property type="entry name" value="Pal"/>
    <property type="match status" value="1"/>
</dbReference>
<evidence type="ECO:0000259" key="10">
    <source>
        <dbReference type="PROSITE" id="PS51123"/>
    </source>
</evidence>
<dbReference type="CDD" id="cd07185">
    <property type="entry name" value="OmpA_C-like"/>
    <property type="match status" value="1"/>
</dbReference>
<dbReference type="OrthoDB" id="9805336at2"/>
<dbReference type="PROSITE" id="PS51123">
    <property type="entry name" value="OMPA_2"/>
    <property type="match status" value="1"/>
</dbReference>
<protein>
    <recommendedName>
        <fullName evidence="8">Peptidoglycan-associated lipoprotein</fullName>
        <shortName evidence="8">PAL</shortName>
    </recommendedName>
</protein>
<evidence type="ECO:0000256" key="4">
    <source>
        <dbReference type="ARBA" id="ARBA00023139"/>
    </source>
</evidence>
<evidence type="ECO:0000256" key="3">
    <source>
        <dbReference type="ARBA" id="ARBA00023136"/>
    </source>
</evidence>
<dbReference type="InterPro" id="IPR006664">
    <property type="entry name" value="OMP_bac"/>
</dbReference>
<dbReference type="GO" id="GO:0051301">
    <property type="term" value="P:cell division"/>
    <property type="evidence" value="ECO:0007669"/>
    <property type="project" value="UniProtKB-KW"/>
</dbReference>
<keyword evidence="7" id="KW-0131">Cell cycle</keyword>